<sequence>MKKCAKGLLNNDYSVKNKDDAQDDDVESCVEEEKGPDGGWGWVVVFACFMLWIIIGSAPANFGILFSGFLTGLQTSSIVTAWIQNLGMVLSALGCYLVDPMVEEFGWRNVSLAMGVMMALGMSLSAAATSAVDLFFTYSVLSSIPVEIIMTVTHAIVPHYFTQRMTLACSLTSCGSSISLIVMPPLLTMLIEQYSFRGATLITGALMANTCVAAMVFHPIEWHSNIRPSKTVAQKVEGGGACSRVFNSIGRMLKTARGNLWLFRSMRAILINIILSIAMMAFSNFLYLVPFAMEAEGYSPEESSLSISVSGFSLLVTRFIYPILLIRFGVKHQIGVMSSLAICGTAVIGEGLSVHLFTCLAAYL</sequence>
<reference evidence="2 3" key="1">
    <citation type="submission" date="2023-03" db="EMBL/GenBank/DDBJ databases">
        <title>High-quality genome of Scylla paramamosain provides insights in environmental adaptation.</title>
        <authorList>
            <person name="Zhang L."/>
        </authorList>
    </citation>
    <scope>NUCLEOTIDE SEQUENCE [LARGE SCALE GENOMIC DNA]</scope>
    <source>
        <strain evidence="2">LZ_2023a</strain>
        <tissue evidence="2">Muscle</tissue>
    </source>
</reference>
<evidence type="ECO:0000313" key="2">
    <source>
        <dbReference type="EMBL" id="KAK8377230.1"/>
    </source>
</evidence>
<feature type="transmembrane region" description="Helical" evidence="1">
    <location>
        <begin position="269"/>
        <end position="293"/>
    </location>
</feature>
<feature type="transmembrane region" description="Helical" evidence="1">
    <location>
        <begin position="169"/>
        <end position="187"/>
    </location>
</feature>
<dbReference type="InterPro" id="IPR036259">
    <property type="entry name" value="MFS_trans_sf"/>
</dbReference>
<dbReference type="GO" id="GO:0008028">
    <property type="term" value="F:monocarboxylic acid transmembrane transporter activity"/>
    <property type="evidence" value="ECO:0007669"/>
    <property type="project" value="TreeGrafter"/>
</dbReference>
<dbReference type="PANTHER" id="PTHR11360:SF306">
    <property type="entry name" value="RE01051P"/>
    <property type="match status" value="1"/>
</dbReference>
<keyword evidence="1" id="KW-1133">Transmembrane helix</keyword>
<feature type="transmembrane region" description="Helical" evidence="1">
    <location>
        <begin position="305"/>
        <end position="328"/>
    </location>
</feature>
<evidence type="ECO:0000256" key="1">
    <source>
        <dbReference type="SAM" id="Phobius"/>
    </source>
</evidence>
<dbReference type="EMBL" id="JARAKH010000047">
    <property type="protein sequence ID" value="KAK8377230.1"/>
    <property type="molecule type" value="Genomic_DNA"/>
</dbReference>
<feature type="transmembrane region" description="Helical" evidence="1">
    <location>
        <begin position="78"/>
        <end position="98"/>
    </location>
</feature>
<protein>
    <recommendedName>
        <fullName evidence="4">Monocarboxylate transporter</fullName>
    </recommendedName>
</protein>
<evidence type="ECO:0000313" key="3">
    <source>
        <dbReference type="Proteomes" id="UP001487740"/>
    </source>
</evidence>
<dbReference type="InterPro" id="IPR050327">
    <property type="entry name" value="Proton-linked_MCT"/>
</dbReference>
<organism evidence="2 3">
    <name type="scientific">Scylla paramamosain</name>
    <name type="common">Mud crab</name>
    <dbReference type="NCBI Taxonomy" id="85552"/>
    <lineage>
        <taxon>Eukaryota</taxon>
        <taxon>Metazoa</taxon>
        <taxon>Ecdysozoa</taxon>
        <taxon>Arthropoda</taxon>
        <taxon>Crustacea</taxon>
        <taxon>Multicrustacea</taxon>
        <taxon>Malacostraca</taxon>
        <taxon>Eumalacostraca</taxon>
        <taxon>Eucarida</taxon>
        <taxon>Decapoda</taxon>
        <taxon>Pleocyemata</taxon>
        <taxon>Brachyura</taxon>
        <taxon>Eubrachyura</taxon>
        <taxon>Portunoidea</taxon>
        <taxon>Portunidae</taxon>
        <taxon>Portuninae</taxon>
        <taxon>Scylla</taxon>
    </lineage>
</organism>
<name>A0AAW0SPI2_SCYPA</name>
<gene>
    <name evidence="2" type="ORF">O3P69_013699</name>
</gene>
<proteinExistence type="predicted"/>
<dbReference type="Proteomes" id="UP001487740">
    <property type="component" value="Unassembled WGS sequence"/>
</dbReference>
<feature type="transmembrane region" description="Helical" evidence="1">
    <location>
        <begin position="135"/>
        <end position="157"/>
    </location>
</feature>
<keyword evidence="3" id="KW-1185">Reference proteome</keyword>
<comment type="caution">
    <text evidence="2">The sequence shown here is derived from an EMBL/GenBank/DDBJ whole genome shotgun (WGS) entry which is preliminary data.</text>
</comment>
<feature type="transmembrane region" description="Helical" evidence="1">
    <location>
        <begin position="340"/>
        <end position="363"/>
    </location>
</feature>
<dbReference type="AlphaFoldDB" id="A0AAW0SPI2"/>
<feature type="transmembrane region" description="Helical" evidence="1">
    <location>
        <begin position="199"/>
        <end position="220"/>
    </location>
</feature>
<evidence type="ECO:0008006" key="4">
    <source>
        <dbReference type="Google" id="ProtNLM"/>
    </source>
</evidence>
<feature type="transmembrane region" description="Helical" evidence="1">
    <location>
        <begin position="42"/>
        <end position="66"/>
    </location>
</feature>
<dbReference type="PANTHER" id="PTHR11360">
    <property type="entry name" value="MONOCARBOXYLATE TRANSPORTER"/>
    <property type="match status" value="1"/>
</dbReference>
<dbReference type="InterPro" id="IPR011701">
    <property type="entry name" value="MFS"/>
</dbReference>
<dbReference type="Pfam" id="PF07690">
    <property type="entry name" value="MFS_1"/>
    <property type="match status" value="1"/>
</dbReference>
<accession>A0AAW0SPI2</accession>
<dbReference type="SUPFAM" id="SSF103473">
    <property type="entry name" value="MFS general substrate transporter"/>
    <property type="match status" value="1"/>
</dbReference>
<keyword evidence="1" id="KW-0812">Transmembrane</keyword>
<keyword evidence="1" id="KW-0472">Membrane</keyword>
<dbReference type="Gene3D" id="1.20.1250.20">
    <property type="entry name" value="MFS general substrate transporter like domains"/>
    <property type="match status" value="1"/>
</dbReference>
<feature type="transmembrane region" description="Helical" evidence="1">
    <location>
        <begin position="110"/>
        <end position="129"/>
    </location>
</feature>